<proteinExistence type="predicted"/>
<evidence type="ECO:0000313" key="1">
    <source>
        <dbReference type="EMBL" id="CDM23054.1"/>
    </source>
</evidence>
<reference evidence="1 2" key="1">
    <citation type="journal article" date="2014" name="BMC Microbiol.">
        <title>The oxygen-independent metabolism of cyclic monoterpenes in Castellaniella defragrans 65Phen.</title>
        <authorList>
            <person name="Petasch J."/>
            <person name="Disch E.M."/>
            <person name="Markert S."/>
            <person name="Becher D."/>
            <person name="Schweder T."/>
            <person name="Huttel B."/>
            <person name="Reinhardt R."/>
            <person name="Harder J."/>
        </authorList>
    </citation>
    <scope>NUCLEOTIDE SEQUENCE [LARGE SCALE GENOMIC DNA]</scope>
    <source>
        <strain evidence="1">65Phen</strain>
    </source>
</reference>
<accession>W8WU30</accession>
<dbReference type="Proteomes" id="UP000019805">
    <property type="component" value="Chromosome"/>
</dbReference>
<evidence type="ECO:0000313" key="2">
    <source>
        <dbReference type="Proteomes" id="UP000019805"/>
    </source>
</evidence>
<organism evidence="1 2">
    <name type="scientific">Castellaniella defragrans (strain DSM 12143 / CCUG 39792 / 65Phen)</name>
    <name type="common">Alcaligenes defragrans</name>
    <dbReference type="NCBI Taxonomy" id="1437824"/>
    <lineage>
        <taxon>Bacteria</taxon>
        <taxon>Pseudomonadati</taxon>
        <taxon>Pseudomonadota</taxon>
        <taxon>Betaproteobacteria</taxon>
        <taxon>Burkholderiales</taxon>
        <taxon>Alcaligenaceae</taxon>
        <taxon>Castellaniella</taxon>
    </lineage>
</organism>
<sequence>MKNQAINAQAQNEFVALVGEIQARITRLQGALDNHFDLNPEDINWGHVGDLTQHLEVLTNLTDRVFNEGK</sequence>
<protein>
    <submittedName>
        <fullName evidence="1">Uncharacterized protein</fullName>
    </submittedName>
</protein>
<dbReference type="EMBL" id="HG916765">
    <property type="protein sequence ID" value="CDM23054.1"/>
    <property type="molecule type" value="Genomic_DNA"/>
</dbReference>
<gene>
    <name evidence="1" type="ORF">BN940_02891</name>
</gene>
<dbReference type="HOGENOM" id="CLU_153868_1_0_4"/>
<keyword evidence="2" id="KW-1185">Reference proteome</keyword>
<dbReference type="OrthoDB" id="8911122at2"/>
<dbReference type="KEGG" id="cdn:BN940_02891"/>
<dbReference type="STRING" id="1437824.BN940_02891"/>
<name>W8WU30_CASD6</name>
<dbReference type="AlphaFoldDB" id="W8WU30"/>
<dbReference type="RefSeq" id="WP_043679894.1">
    <property type="nucleotide sequence ID" value="NZ_HG916765.1"/>
</dbReference>